<keyword evidence="1" id="KW-0472">Membrane</keyword>
<dbReference type="Proteomes" id="UP000467105">
    <property type="component" value="Chromosome"/>
</dbReference>
<feature type="transmembrane region" description="Helical" evidence="1">
    <location>
        <begin position="233"/>
        <end position="253"/>
    </location>
</feature>
<keyword evidence="1" id="KW-1133">Transmembrane helix</keyword>
<keyword evidence="1" id="KW-0812">Transmembrane</keyword>
<organism evidence="2 3">
    <name type="scientific">Mycobacterium parmense</name>
    <dbReference type="NCBI Taxonomy" id="185642"/>
    <lineage>
        <taxon>Bacteria</taxon>
        <taxon>Bacillati</taxon>
        <taxon>Actinomycetota</taxon>
        <taxon>Actinomycetes</taxon>
        <taxon>Mycobacteriales</taxon>
        <taxon>Mycobacteriaceae</taxon>
        <taxon>Mycobacterium</taxon>
        <taxon>Mycobacterium simiae complex</taxon>
    </lineage>
</organism>
<gene>
    <name evidence="2" type="ORF">MPRM_06670</name>
</gene>
<proteinExistence type="predicted"/>
<evidence type="ECO:0000313" key="3">
    <source>
        <dbReference type="Proteomes" id="UP000467105"/>
    </source>
</evidence>
<feature type="transmembrane region" description="Helical" evidence="1">
    <location>
        <begin position="66"/>
        <end position="91"/>
    </location>
</feature>
<evidence type="ECO:0000313" key="2">
    <source>
        <dbReference type="EMBL" id="BBZ43386.1"/>
    </source>
</evidence>
<feature type="transmembrane region" description="Helical" evidence="1">
    <location>
        <begin position="177"/>
        <end position="197"/>
    </location>
</feature>
<dbReference type="EMBL" id="AP022614">
    <property type="protein sequence ID" value="BBZ43386.1"/>
    <property type="molecule type" value="Genomic_DNA"/>
</dbReference>
<feature type="transmembrane region" description="Helical" evidence="1">
    <location>
        <begin position="103"/>
        <end position="124"/>
    </location>
</feature>
<dbReference type="AlphaFoldDB" id="A0A7I7YNF4"/>
<feature type="transmembrane region" description="Helical" evidence="1">
    <location>
        <begin position="136"/>
        <end position="157"/>
    </location>
</feature>
<protein>
    <submittedName>
        <fullName evidence="2">Uncharacterized protein</fullName>
    </submittedName>
</protein>
<keyword evidence="3" id="KW-1185">Reference proteome</keyword>
<feature type="transmembrane region" description="Helical" evidence="1">
    <location>
        <begin position="204"/>
        <end position="227"/>
    </location>
</feature>
<name>A0A7I7YNF4_9MYCO</name>
<sequence length="282" mass="30420">MFELCANAARACASVAAGGFLDPSNTLSANAAAFWVFGIATTLIVAASIVVAVVETYRLRSPLPPVVFVSATLWLPNEPLVDAIIGFHYAADSPIILFTLWDRAIPLGALGIGAMFFLFPWAIYRMATHRVPMTRIVAVCLIAGVIDWFMEWAAIHWKLFEYYGNNPLRILGLPTTSMAQNSFIYALMAAAILLAAPRLQGWRVLLFLPVMPGLYLGGAALCTWPAYLGVHTHWPTLVVVALAAVSTAMNVYIPLSALTIAKRTPPPHDEPAAARSLDTVAG</sequence>
<feature type="transmembrane region" description="Helical" evidence="1">
    <location>
        <begin position="32"/>
        <end position="54"/>
    </location>
</feature>
<accession>A0A7I7YNF4</accession>
<evidence type="ECO:0000256" key="1">
    <source>
        <dbReference type="SAM" id="Phobius"/>
    </source>
</evidence>
<reference evidence="2 3" key="1">
    <citation type="journal article" date="2019" name="Emerg. Microbes Infect.">
        <title>Comprehensive subspecies identification of 175 nontuberculous mycobacteria species based on 7547 genomic profiles.</title>
        <authorList>
            <person name="Matsumoto Y."/>
            <person name="Kinjo T."/>
            <person name="Motooka D."/>
            <person name="Nabeya D."/>
            <person name="Jung N."/>
            <person name="Uechi K."/>
            <person name="Horii T."/>
            <person name="Iida T."/>
            <person name="Fujita J."/>
            <person name="Nakamura S."/>
        </authorList>
    </citation>
    <scope>NUCLEOTIDE SEQUENCE [LARGE SCALE GENOMIC DNA]</scope>
    <source>
        <strain evidence="2 3">JCM 14742</strain>
    </source>
</reference>